<reference evidence="1" key="1">
    <citation type="submission" date="2023-03" db="EMBL/GenBank/DDBJ databases">
        <authorList>
            <person name="Steffen K."/>
            <person name="Cardenas P."/>
        </authorList>
    </citation>
    <scope>NUCLEOTIDE SEQUENCE</scope>
</reference>
<name>A0AA35XBB1_GEOBA</name>
<evidence type="ECO:0000313" key="2">
    <source>
        <dbReference type="Proteomes" id="UP001174909"/>
    </source>
</evidence>
<proteinExistence type="predicted"/>
<dbReference type="EMBL" id="CASHTH010003906">
    <property type="protein sequence ID" value="CAI8051159.1"/>
    <property type="molecule type" value="Genomic_DNA"/>
</dbReference>
<comment type="caution">
    <text evidence="1">The sequence shown here is derived from an EMBL/GenBank/DDBJ whole genome shotgun (WGS) entry which is preliminary data.</text>
</comment>
<protein>
    <submittedName>
        <fullName evidence="1">Inactive hydroxysteroid dehydrogenase-like protein 1</fullName>
    </submittedName>
</protein>
<accession>A0AA35XBB1</accession>
<sequence>MQNGVSVPSLVKEFFRPLSGLLDYIFAAGVAYGAVRLGGLCRSCLGGFRVYCLPFGRCDGSDLKKRFGEWAVIVGATSEIGQAYAEELAVMEHERGCCESVMLMTTLFFWWQRYSQNTVFRHMVSMPTSCWVATCTRRFMTLCKNLR</sequence>
<gene>
    <name evidence="1" type="ORF">GBAR_LOCUS28027</name>
</gene>
<keyword evidence="2" id="KW-1185">Reference proteome</keyword>
<organism evidence="1 2">
    <name type="scientific">Geodia barretti</name>
    <name type="common">Barrett's horny sponge</name>
    <dbReference type="NCBI Taxonomy" id="519541"/>
    <lineage>
        <taxon>Eukaryota</taxon>
        <taxon>Metazoa</taxon>
        <taxon>Porifera</taxon>
        <taxon>Demospongiae</taxon>
        <taxon>Heteroscleromorpha</taxon>
        <taxon>Tetractinellida</taxon>
        <taxon>Astrophorina</taxon>
        <taxon>Geodiidae</taxon>
        <taxon>Geodia</taxon>
    </lineage>
</organism>
<dbReference type="AlphaFoldDB" id="A0AA35XBB1"/>
<dbReference type="Proteomes" id="UP001174909">
    <property type="component" value="Unassembled WGS sequence"/>
</dbReference>
<evidence type="ECO:0000313" key="1">
    <source>
        <dbReference type="EMBL" id="CAI8051159.1"/>
    </source>
</evidence>